<gene>
    <name evidence="1" type="ORF">NDU88_004130</name>
</gene>
<evidence type="ECO:0000313" key="1">
    <source>
        <dbReference type="EMBL" id="KAJ1187354.1"/>
    </source>
</evidence>
<evidence type="ECO:0000313" key="2">
    <source>
        <dbReference type="Proteomes" id="UP001066276"/>
    </source>
</evidence>
<dbReference type="EMBL" id="JANPWB010000005">
    <property type="protein sequence ID" value="KAJ1187354.1"/>
    <property type="molecule type" value="Genomic_DNA"/>
</dbReference>
<name>A0AAV7UE30_PLEWA</name>
<protein>
    <submittedName>
        <fullName evidence="1">Uncharacterized protein</fullName>
    </submittedName>
</protein>
<comment type="caution">
    <text evidence="1">The sequence shown here is derived from an EMBL/GenBank/DDBJ whole genome shotgun (WGS) entry which is preliminary data.</text>
</comment>
<dbReference type="Proteomes" id="UP001066276">
    <property type="component" value="Chromosome 3_1"/>
</dbReference>
<sequence length="97" mass="10806">MISAGAGLLSKLEHHCSGMDGSGRQAVIGRISVKTYWGCWHFPLCARPHSRPLAFPEARLVFYSLALYDASQASKRSKGSRACYMGKCWITLFCFRC</sequence>
<organism evidence="1 2">
    <name type="scientific">Pleurodeles waltl</name>
    <name type="common">Iberian ribbed newt</name>
    <dbReference type="NCBI Taxonomy" id="8319"/>
    <lineage>
        <taxon>Eukaryota</taxon>
        <taxon>Metazoa</taxon>
        <taxon>Chordata</taxon>
        <taxon>Craniata</taxon>
        <taxon>Vertebrata</taxon>
        <taxon>Euteleostomi</taxon>
        <taxon>Amphibia</taxon>
        <taxon>Batrachia</taxon>
        <taxon>Caudata</taxon>
        <taxon>Salamandroidea</taxon>
        <taxon>Salamandridae</taxon>
        <taxon>Pleurodelinae</taxon>
        <taxon>Pleurodeles</taxon>
    </lineage>
</organism>
<dbReference type="AlphaFoldDB" id="A0AAV7UE30"/>
<proteinExistence type="predicted"/>
<accession>A0AAV7UE30</accession>
<keyword evidence="2" id="KW-1185">Reference proteome</keyword>
<reference evidence="1" key="1">
    <citation type="journal article" date="2022" name="bioRxiv">
        <title>Sequencing and chromosome-scale assembly of the giantPleurodeles waltlgenome.</title>
        <authorList>
            <person name="Brown T."/>
            <person name="Elewa A."/>
            <person name="Iarovenko S."/>
            <person name="Subramanian E."/>
            <person name="Araus A.J."/>
            <person name="Petzold A."/>
            <person name="Susuki M."/>
            <person name="Suzuki K.-i.T."/>
            <person name="Hayashi T."/>
            <person name="Toyoda A."/>
            <person name="Oliveira C."/>
            <person name="Osipova E."/>
            <person name="Leigh N.D."/>
            <person name="Simon A."/>
            <person name="Yun M.H."/>
        </authorList>
    </citation>
    <scope>NUCLEOTIDE SEQUENCE</scope>
    <source>
        <strain evidence="1">20211129_DDA</strain>
        <tissue evidence="1">Liver</tissue>
    </source>
</reference>